<dbReference type="Pfam" id="PF13568">
    <property type="entry name" value="OMP_b-brl_2"/>
    <property type="match status" value="1"/>
</dbReference>
<dbReference type="Proteomes" id="UP001597641">
    <property type="component" value="Unassembled WGS sequence"/>
</dbReference>
<evidence type="ECO:0000259" key="2">
    <source>
        <dbReference type="Pfam" id="PF13568"/>
    </source>
</evidence>
<gene>
    <name evidence="3" type="ORF">ACFS7Z_04430</name>
</gene>
<evidence type="ECO:0000313" key="4">
    <source>
        <dbReference type="Proteomes" id="UP001597641"/>
    </source>
</evidence>
<organism evidence="3 4">
    <name type="scientific">Pontibacter toksunensis</name>
    <dbReference type="NCBI Taxonomy" id="1332631"/>
    <lineage>
        <taxon>Bacteria</taxon>
        <taxon>Pseudomonadati</taxon>
        <taxon>Bacteroidota</taxon>
        <taxon>Cytophagia</taxon>
        <taxon>Cytophagales</taxon>
        <taxon>Hymenobacteraceae</taxon>
        <taxon>Pontibacter</taxon>
    </lineage>
</organism>
<proteinExistence type="predicted"/>
<dbReference type="InterPro" id="IPR011250">
    <property type="entry name" value="OMP/PagP_B-barrel"/>
</dbReference>
<evidence type="ECO:0000256" key="1">
    <source>
        <dbReference type="SAM" id="SignalP"/>
    </source>
</evidence>
<protein>
    <submittedName>
        <fullName evidence="3">Porin family protein</fullName>
    </submittedName>
</protein>
<dbReference type="RefSeq" id="WP_377481532.1">
    <property type="nucleotide sequence ID" value="NZ_JBHUOX010000002.1"/>
</dbReference>
<feature type="chain" id="PRO_5046991784" evidence="1">
    <location>
        <begin position="19"/>
        <end position="234"/>
    </location>
</feature>
<keyword evidence="4" id="KW-1185">Reference proteome</keyword>
<comment type="caution">
    <text evidence="3">The sequence shown here is derived from an EMBL/GenBank/DDBJ whole genome shotgun (WGS) entry which is preliminary data.</text>
</comment>
<evidence type="ECO:0000313" key="3">
    <source>
        <dbReference type="EMBL" id="MFD2999597.1"/>
    </source>
</evidence>
<dbReference type="SUPFAM" id="SSF56925">
    <property type="entry name" value="OMPA-like"/>
    <property type="match status" value="1"/>
</dbReference>
<reference evidence="4" key="1">
    <citation type="journal article" date="2019" name="Int. J. Syst. Evol. Microbiol.">
        <title>The Global Catalogue of Microorganisms (GCM) 10K type strain sequencing project: providing services to taxonomists for standard genome sequencing and annotation.</title>
        <authorList>
            <consortium name="The Broad Institute Genomics Platform"/>
            <consortium name="The Broad Institute Genome Sequencing Center for Infectious Disease"/>
            <person name="Wu L."/>
            <person name="Ma J."/>
        </authorList>
    </citation>
    <scope>NUCLEOTIDE SEQUENCE [LARGE SCALE GENOMIC DNA]</scope>
    <source>
        <strain evidence="4">KCTC 23984</strain>
    </source>
</reference>
<accession>A0ABW6BRI5</accession>
<dbReference type="EMBL" id="JBHUOX010000002">
    <property type="protein sequence ID" value="MFD2999597.1"/>
    <property type="molecule type" value="Genomic_DNA"/>
</dbReference>
<dbReference type="InterPro" id="IPR025665">
    <property type="entry name" value="Beta-barrel_OMP_2"/>
</dbReference>
<feature type="signal peptide" evidence="1">
    <location>
        <begin position="1"/>
        <end position="18"/>
    </location>
</feature>
<keyword evidence="1" id="KW-0732">Signal</keyword>
<feature type="domain" description="Outer membrane protein beta-barrel" evidence="2">
    <location>
        <begin position="22"/>
        <end position="204"/>
    </location>
</feature>
<sequence>MKSKVLMVLIVAIGMAIAAEGQSLSVGPRVGASFTTFRALGGNDSYRESFNDEYDYAIGAQFGAVFNFSVSKIVSIQPEILYSQKGYETHQPSVAGDPTGDISSKLRMNYLEVPVMARISFGGENFKSFVTAGPSAGYWMNGKSWFSFAGREEEKSYEFQDRYVDSMKDNRLDISANVGVGVAYNVGAGALNLDIRYGFGLSGISKYENDRPSDEPKVGHRTFGVSLAYLFLVK</sequence>
<name>A0ABW6BRI5_9BACT</name>